<dbReference type="RefSeq" id="XP_014152189.1">
    <property type="nucleotide sequence ID" value="XM_014296714.1"/>
</dbReference>
<feature type="region of interest" description="Disordered" evidence="1">
    <location>
        <begin position="470"/>
        <end position="610"/>
    </location>
</feature>
<dbReference type="EMBL" id="KQ242521">
    <property type="protein sequence ID" value="KNC78287.1"/>
    <property type="molecule type" value="Genomic_DNA"/>
</dbReference>
<name>A0A0L0FNC2_9EUKA</name>
<dbReference type="GeneID" id="25909784"/>
<evidence type="ECO:0000256" key="1">
    <source>
        <dbReference type="SAM" id="MobiDB-lite"/>
    </source>
</evidence>
<evidence type="ECO:0000313" key="3">
    <source>
        <dbReference type="Proteomes" id="UP000054560"/>
    </source>
</evidence>
<gene>
    <name evidence="2" type="ORF">SARC_09280</name>
</gene>
<keyword evidence="3" id="KW-1185">Reference proteome</keyword>
<proteinExistence type="predicted"/>
<feature type="region of interest" description="Disordered" evidence="1">
    <location>
        <begin position="1"/>
        <end position="21"/>
    </location>
</feature>
<sequence length="637" mass="69849">MVLRKNKSSDASKERRQSMTGVSGLNFKKSASVANKNIDNGEEVYLNPTTTQLVESRYPVIRAYVVDENAVVYEYAQVKGKNAQVVIVFTELGLAIYPAKLKKKSKAELDKVDPQSFYPYSEMRGINHCRGKKGNYLSVKSADGETCAFFSKETDDIKTSLVAYIRSCSDMLFGTYDNNYTPGKQGIPLDDPLHPNAVPPPINPNMAPQYFPPGDPERQGFNDAQRRSFIAQSRQGFSDAQRRSFNNKNVSRITLKKETITNPPSMPSMRRASAIFGSMDMLPMPNTNAPMPAGGPVSIINPDTMYTRKAKNYNNRRSIGSMDEISQVNRGMAPMYNARNNGFSHGIGGRSMDNFSRANNMGGPVPMGGVMQGNRMGSGNTTPEYMSQNAFDYNQGGYNNQSNAQGFNRSKPLGTFGGLAQGAPMNRQSVRKPISNGMSRATMVNRQPDPQQQQQRQLRCLSMDAMQANVTSDQSGLAPGVRVGGAPARRMPSNQSQQTRQISPRDTYLQDFGLSSGDPQQPKMQVPAQHRSKAPSPAPRPAPNTAYKRTNTNPGTGEPVYGEPQNVQHANRGTPRGADHEGTMNFDNMKGALNEDGNSHNPFYDDQGIAGHDDAFNSKYSAMKTASGPQTDPFTAF</sequence>
<dbReference type="Proteomes" id="UP000054560">
    <property type="component" value="Unassembled WGS sequence"/>
</dbReference>
<feature type="compositionally biased region" description="Polar residues" evidence="1">
    <location>
        <begin position="492"/>
        <end position="504"/>
    </location>
</feature>
<organism evidence="2 3">
    <name type="scientific">Sphaeroforma arctica JP610</name>
    <dbReference type="NCBI Taxonomy" id="667725"/>
    <lineage>
        <taxon>Eukaryota</taxon>
        <taxon>Ichthyosporea</taxon>
        <taxon>Ichthyophonida</taxon>
        <taxon>Sphaeroforma</taxon>
    </lineage>
</organism>
<evidence type="ECO:0000313" key="2">
    <source>
        <dbReference type="EMBL" id="KNC78287.1"/>
    </source>
</evidence>
<feature type="compositionally biased region" description="Basic and acidic residues" evidence="1">
    <location>
        <begin position="7"/>
        <end position="17"/>
    </location>
</feature>
<protein>
    <submittedName>
        <fullName evidence="2">Uncharacterized protein</fullName>
    </submittedName>
</protein>
<accession>A0A0L0FNC2</accession>
<dbReference type="AlphaFoldDB" id="A0A0L0FNC2"/>
<reference evidence="2 3" key="1">
    <citation type="submission" date="2011-02" db="EMBL/GenBank/DDBJ databases">
        <title>The Genome Sequence of Sphaeroforma arctica JP610.</title>
        <authorList>
            <consortium name="The Broad Institute Genome Sequencing Platform"/>
            <person name="Russ C."/>
            <person name="Cuomo C."/>
            <person name="Young S.K."/>
            <person name="Zeng Q."/>
            <person name="Gargeya S."/>
            <person name="Alvarado L."/>
            <person name="Berlin A."/>
            <person name="Chapman S.B."/>
            <person name="Chen Z."/>
            <person name="Freedman E."/>
            <person name="Gellesch M."/>
            <person name="Goldberg J."/>
            <person name="Griggs A."/>
            <person name="Gujja S."/>
            <person name="Heilman E."/>
            <person name="Heiman D."/>
            <person name="Howarth C."/>
            <person name="Mehta T."/>
            <person name="Neiman D."/>
            <person name="Pearson M."/>
            <person name="Roberts A."/>
            <person name="Saif S."/>
            <person name="Shea T."/>
            <person name="Shenoy N."/>
            <person name="Sisk P."/>
            <person name="Stolte C."/>
            <person name="Sykes S."/>
            <person name="White J."/>
            <person name="Yandava C."/>
            <person name="Burger G."/>
            <person name="Gray M.W."/>
            <person name="Holland P.W.H."/>
            <person name="King N."/>
            <person name="Lang F.B.F."/>
            <person name="Roger A.J."/>
            <person name="Ruiz-Trillo I."/>
            <person name="Haas B."/>
            <person name="Nusbaum C."/>
            <person name="Birren B."/>
        </authorList>
    </citation>
    <scope>NUCLEOTIDE SEQUENCE [LARGE SCALE GENOMIC DNA]</scope>
    <source>
        <strain evidence="2 3">JP610</strain>
    </source>
</reference>